<gene>
    <name evidence="6" type="ORF">CHS0354_011236</name>
</gene>
<organism evidence="6 7">
    <name type="scientific">Potamilus streckersoni</name>
    <dbReference type="NCBI Taxonomy" id="2493646"/>
    <lineage>
        <taxon>Eukaryota</taxon>
        <taxon>Metazoa</taxon>
        <taxon>Spiralia</taxon>
        <taxon>Lophotrochozoa</taxon>
        <taxon>Mollusca</taxon>
        <taxon>Bivalvia</taxon>
        <taxon>Autobranchia</taxon>
        <taxon>Heteroconchia</taxon>
        <taxon>Palaeoheterodonta</taxon>
        <taxon>Unionida</taxon>
        <taxon>Unionoidea</taxon>
        <taxon>Unionidae</taxon>
        <taxon>Ambleminae</taxon>
        <taxon>Lampsilini</taxon>
        <taxon>Potamilus</taxon>
    </lineage>
</organism>
<protein>
    <submittedName>
        <fullName evidence="6">Uncharacterized protein</fullName>
    </submittedName>
</protein>
<sequence length="233" mass="26282">MRLYITTRRLHRNYPPLKSSFLSLPSIDNGRQLKSSAGLSHDFFRMETPFFVILSAVLFVIFCTETALGAPLTCQVPSNLSLQYDQLVQYNKTINFFFPPNLADEQMASNWDITKIAHDSLAYGTSTCPSEPMHGADIPIYARSTCPWYYVASHDPQRYPSTYLTAKPRCVTCIGSNGDLDCIPITQNVEYLQQIECVSGLYRYERRSMDIAVGYTCGGRRTVSSNSSSIDYD</sequence>
<evidence type="ECO:0000256" key="5">
    <source>
        <dbReference type="SAM" id="Phobius"/>
    </source>
</evidence>
<comment type="subcellular location">
    <subcellularLocation>
        <location evidence="1">Secreted</location>
    </subcellularLocation>
</comment>
<dbReference type="GO" id="GO:0005125">
    <property type="term" value="F:cytokine activity"/>
    <property type="evidence" value="ECO:0007669"/>
    <property type="project" value="InterPro"/>
</dbReference>
<reference evidence="6" key="2">
    <citation type="journal article" date="2021" name="Genome Biol. Evol.">
        <title>Developing a high-quality reference genome for a parasitic bivalve with doubly uniparental inheritance (Bivalvia: Unionida).</title>
        <authorList>
            <person name="Smith C.H."/>
        </authorList>
    </citation>
    <scope>NUCLEOTIDE SEQUENCE</scope>
    <source>
        <strain evidence="6">CHS0354</strain>
        <tissue evidence="6">Mantle</tissue>
    </source>
</reference>
<name>A0AAE0RNC7_9BIVA</name>
<keyword evidence="3" id="KW-0964">Secreted</keyword>
<proteinExistence type="inferred from homology"/>
<dbReference type="Proteomes" id="UP001195483">
    <property type="component" value="Unassembled WGS sequence"/>
</dbReference>
<keyword evidence="4" id="KW-0732">Signal</keyword>
<comment type="similarity">
    <text evidence="2">Belongs to the IL-17 family.</text>
</comment>
<dbReference type="InterPro" id="IPR010345">
    <property type="entry name" value="IL-17_fam"/>
</dbReference>
<keyword evidence="5" id="KW-0472">Membrane</keyword>
<dbReference type="GO" id="GO:0005576">
    <property type="term" value="C:extracellular region"/>
    <property type="evidence" value="ECO:0007669"/>
    <property type="project" value="UniProtKB-SubCell"/>
</dbReference>
<dbReference type="Gene3D" id="2.10.90.10">
    <property type="entry name" value="Cystine-knot cytokines"/>
    <property type="match status" value="1"/>
</dbReference>
<reference evidence="6" key="3">
    <citation type="submission" date="2023-05" db="EMBL/GenBank/DDBJ databases">
        <authorList>
            <person name="Smith C.H."/>
        </authorList>
    </citation>
    <scope>NUCLEOTIDE SEQUENCE</scope>
    <source>
        <strain evidence="6">CHS0354</strain>
        <tissue evidence="6">Mantle</tissue>
    </source>
</reference>
<evidence type="ECO:0000256" key="2">
    <source>
        <dbReference type="ARBA" id="ARBA00007236"/>
    </source>
</evidence>
<keyword evidence="7" id="KW-1185">Reference proteome</keyword>
<keyword evidence="5" id="KW-1133">Transmembrane helix</keyword>
<accession>A0AAE0RNC7</accession>
<dbReference type="Pfam" id="PF06083">
    <property type="entry name" value="IL17"/>
    <property type="match status" value="1"/>
</dbReference>
<dbReference type="InterPro" id="IPR029034">
    <property type="entry name" value="Cystine-knot_cytokine"/>
</dbReference>
<dbReference type="SUPFAM" id="SSF57501">
    <property type="entry name" value="Cystine-knot cytokines"/>
    <property type="match status" value="1"/>
</dbReference>
<evidence type="ECO:0000313" key="6">
    <source>
        <dbReference type="EMBL" id="KAK3576558.1"/>
    </source>
</evidence>
<feature type="transmembrane region" description="Helical" evidence="5">
    <location>
        <begin position="50"/>
        <end position="72"/>
    </location>
</feature>
<evidence type="ECO:0000256" key="1">
    <source>
        <dbReference type="ARBA" id="ARBA00004613"/>
    </source>
</evidence>
<evidence type="ECO:0000313" key="7">
    <source>
        <dbReference type="Proteomes" id="UP001195483"/>
    </source>
</evidence>
<dbReference type="AlphaFoldDB" id="A0AAE0RNC7"/>
<keyword evidence="5" id="KW-0812">Transmembrane</keyword>
<dbReference type="EMBL" id="JAEAOA010000697">
    <property type="protein sequence ID" value="KAK3576558.1"/>
    <property type="molecule type" value="Genomic_DNA"/>
</dbReference>
<reference evidence="6" key="1">
    <citation type="journal article" date="2021" name="Genome Biol. Evol.">
        <title>A High-Quality Reference Genome for a Parasitic Bivalve with Doubly Uniparental Inheritance (Bivalvia: Unionida).</title>
        <authorList>
            <person name="Smith C.H."/>
        </authorList>
    </citation>
    <scope>NUCLEOTIDE SEQUENCE</scope>
    <source>
        <strain evidence="6">CHS0354</strain>
    </source>
</reference>
<evidence type="ECO:0000256" key="4">
    <source>
        <dbReference type="ARBA" id="ARBA00022729"/>
    </source>
</evidence>
<evidence type="ECO:0000256" key="3">
    <source>
        <dbReference type="ARBA" id="ARBA00022525"/>
    </source>
</evidence>
<comment type="caution">
    <text evidence="6">The sequence shown here is derived from an EMBL/GenBank/DDBJ whole genome shotgun (WGS) entry which is preliminary data.</text>
</comment>